<dbReference type="RefSeq" id="WP_264489762.1">
    <property type="nucleotide sequence ID" value="NZ_JAPDDT010000015.1"/>
</dbReference>
<organism evidence="3 4">
    <name type="scientific">Luteolibacter arcticus</name>
    <dbReference type="NCBI Taxonomy" id="1581411"/>
    <lineage>
        <taxon>Bacteria</taxon>
        <taxon>Pseudomonadati</taxon>
        <taxon>Verrucomicrobiota</taxon>
        <taxon>Verrucomicrobiia</taxon>
        <taxon>Verrucomicrobiales</taxon>
        <taxon>Verrucomicrobiaceae</taxon>
        <taxon>Luteolibacter</taxon>
    </lineage>
</organism>
<evidence type="ECO:0000313" key="3">
    <source>
        <dbReference type="EMBL" id="MCW1925656.1"/>
    </source>
</evidence>
<reference evidence="3 4" key="1">
    <citation type="submission" date="2022-10" db="EMBL/GenBank/DDBJ databases">
        <title>Luteolibacter arcticus strain CCTCC AB 2014275, whole genome shotgun sequencing project.</title>
        <authorList>
            <person name="Zhao G."/>
            <person name="Shen L."/>
        </authorList>
    </citation>
    <scope>NUCLEOTIDE SEQUENCE [LARGE SCALE GENOMIC DNA]</scope>
    <source>
        <strain evidence="3 4">CCTCC AB 2014275</strain>
    </source>
</reference>
<evidence type="ECO:0000256" key="2">
    <source>
        <dbReference type="SAM" id="Phobius"/>
    </source>
</evidence>
<keyword evidence="2" id="KW-0472">Membrane</keyword>
<evidence type="ECO:0000313" key="4">
    <source>
        <dbReference type="Proteomes" id="UP001320876"/>
    </source>
</evidence>
<feature type="transmembrane region" description="Helical" evidence="2">
    <location>
        <begin position="248"/>
        <end position="269"/>
    </location>
</feature>
<dbReference type="EMBL" id="JAPDDT010000015">
    <property type="protein sequence ID" value="MCW1925656.1"/>
    <property type="molecule type" value="Genomic_DNA"/>
</dbReference>
<feature type="region of interest" description="Disordered" evidence="1">
    <location>
        <begin position="222"/>
        <end position="241"/>
    </location>
</feature>
<comment type="caution">
    <text evidence="3">The sequence shown here is derived from an EMBL/GenBank/DDBJ whole genome shotgun (WGS) entry which is preliminary data.</text>
</comment>
<accession>A0ABT3GQ64</accession>
<sequence>MKPILILVIFAYLLQGACIALPEDPADYAEWEARQLAAIEERKALPPEQAIPNLGKWVRKYSLNTHVEKGDRVVYSSARDLLLSIPGHAEWFGKEIKAMTDNEINRTGLQFEGGRGWYFQTLSHLQSPETVKVLGAQLFDERSPFEGPINEAEWMPSSCFAVISLHNLGLENPPVKSKNPDHRNDVRSWQLWFEQVRAGTRTFSFKGDKTIYSLAGPVSTALDPSEARPGSPQPGPDSASVSPGSSNLSVWIALSLAVMALILAAKFAFARKAA</sequence>
<keyword evidence="2" id="KW-1133">Transmembrane helix</keyword>
<dbReference type="Proteomes" id="UP001320876">
    <property type="component" value="Unassembled WGS sequence"/>
</dbReference>
<keyword evidence="2" id="KW-0812">Transmembrane</keyword>
<name>A0ABT3GQ64_9BACT</name>
<gene>
    <name evidence="3" type="ORF">OKA05_24065</name>
</gene>
<proteinExistence type="predicted"/>
<evidence type="ECO:0000256" key="1">
    <source>
        <dbReference type="SAM" id="MobiDB-lite"/>
    </source>
</evidence>
<protein>
    <submittedName>
        <fullName evidence="3">Uncharacterized protein</fullName>
    </submittedName>
</protein>
<keyword evidence="4" id="KW-1185">Reference proteome</keyword>